<dbReference type="InterPro" id="IPR041633">
    <property type="entry name" value="Polbeta"/>
</dbReference>
<dbReference type="SUPFAM" id="SSF81301">
    <property type="entry name" value="Nucleotidyltransferase"/>
    <property type="match status" value="1"/>
</dbReference>
<dbReference type="Pfam" id="PF18765">
    <property type="entry name" value="Polbeta"/>
    <property type="match status" value="1"/>
</dbReference>
<protein>
    <submittedName>
        <fullName evidence="2">Nucleotidyltransferase domain-containing protein</fullName>
    </submittedName>
</protein>
<accession>A0A7C1CDJ1</accession>
<dbReference type="NCBIfam" id="NF047752">
    <property type="entry name" value="MntA_antitoxin"/>
    <property type="match status" value="1"/>
</dbReference>
<reference evidence="2" key="1">
    <citation type="journal article" date="2020" name="mSystems">
        <title>Genome- and Community-Level Interaction Insights into Carbon Utilization and Element Cycling Functions of Hydrothermarchaeota in Hydrothermal Sediment.</title>
        <authorList>
            <person name="Zhou Z."/>
            <person name="Liu Y."/>
            <person name="Xu W."/>
            <person name="Pan J."/>
            <person name="Luo Z.H."/>
            <person name="Li M."/>
        </authorList>
    </citation>
    <scope>NUCLEOTIDE SEQUENCE [LARGE SCALE GENOMIC DNA]</scope>
    <source>
        <strain evidence="2">SpSt-116</strain>
    </source>
</reference>
<proteinExistence type="predicted"/>
<dbReference type="InterPro" id="IPR052930">
    <property type="entry name" value="TA_antitoxin_MntA"/>
</dbReference>
<dbReference type="GO" id="GO:0016740">
    <property type="term" value="F:transferase activity"/>
    <property type="evidence" value="ECO:0007669"/>
    <property type="project" value="UniProtKB-KW"/>
</dbReference>
<dbReference type="Gene3D" id="3.30.460.10">
    <property type="entry name" value="Beta Polymerase, domain 2"/>
    <property type="match status" value="1"/>
</dbReference>
<feature type="domain" description="Polymerase beta nucleotidyltransferase" evidence="1">
    <location>
        <begin position="13"/>
        <end position="103"/>
    </location>
</feature>
<name>A0A7C1CDJ1_9CREN</name>
<dbReference type="CDD" id="cd05403">
    <property type="entry name" value="NT_KNTase_like"/>
    <property type="match status" value="1"/>
</dbReference>
<dbReference type="PANTHER" id="PTHR43852">
    <property type="entry name" value="NUCLEOTIDYLTRANSFERASE"/>
    <property type="match status" value="1"/>
</dbReference>
<sequence>MNDIQSLTILSKKVSALAEKYGIVYAIVFGSAVDGRYIRGESDIDLAVKLRQIDKKNLYTFIKNFLLDIGIENLDLVVVNFAPFSLALDILTRGKVIYCSDEDELFEDRLRAIKMYDDWLYFSRYFVERELRKVTR</sequence>
<dbReference type="InterPro" id="IPR043519">
    <property type="entry name" value="NT_sf"/>
</dbReference>
<organism evidence="2">
    <name type="scientific">Thermofilum adornatum</name>
    <dbReference type="NCBI Taxonomy" id="1365176"/>
    <lineage>
        <taxon>Archaea</taxon>
        <taxon>Thermoproteota</taxon>
        <taxon>Thermoprotei</taxon>
        <taxon>Thermofilales</taxon>
        <taxon>Thermofilaceae</taxon>
        <taxon>Thermofilum</taxon>
    </lineage>
</organism>
<gene>
    <name evidence="2" type="ORF">ENN26_04485</name>
</gene>
<dbReference type="PANTHER" id="PTHR43852:SF3">
    <property type="entry name" value="NUCLEOTIDYLTRANSFERASE"/>
    <property type="match status" value="1"/>
</dbReference>
<dbReference type="EMBL" id="DSAY01000079">
    <property type="protein sequence ID" value="HDP15020.1"/>
    <property type="molecule type" value="Genomic_DNA"/>
</dbReference>
<keyword evidence="2" id="KW-0808">Transferase</keyword>
<dbReference type="AlphaFoldDB" id="A0A7C1CDJ1"/>
<evidence type="ECO:0000313" key="2">
    <source>
        <dbReference type="EMBL" id="HDP15020.1"/>
    </source>
</evidence>
<evidence type="ECO:0000259" key="1">
    <source>
        <dbReference type="Pfam" id="PF18765"/>
    </source>
</evidence>
<comment type="caution">
    <text evidence="2">The sequence shown here is derived from an EMBL/GenBank/DDBJ whole genome shotgun (WGS) entry which is preliminary data.</text>
</comment>